<dbReference type="NCBIfam" id="NF005392">
    <property type="entry name" value="PRK06937.1"/>
    <property type="match status" value="1"/>
</dbReference>
<dbReference type="Pfam" id="PF06635">
    <property type="entry name" value="T3SS_SCTL"/>
    <property type="match status" value="1"/>
</dbReference>
<dbReference type="Proteomes" id="UP001172778">
    <property type="component" value="Unassembled WGS sequence"/>
</dbReference>
<dbReference type="InterPro" id="IPR051472">
    <property type="entry name" value="T3SS_Stator/FliH"/>
</dbReference>
<dbReference type="InterPro" id="IPR010586">
    <property type="entry name" value="T3SS_stator_protein"/>
</dbReference>
<evidence type="ECO:0000313" key="8">
    <source>
        <dbReference type="Proteomes" id="UP001172778"/>
    </source>
</evidence>
<reference evidence="7" key="1">
    <citation type="submission" date="2023-03" db="EMBL/GenBank/DDBJ databases">
        <title>Chitinimonas shenzhenensis gen. nov., sp. nov., a novel member of family Burkholderiaceae isolated from activated sludge collected in Shen Zhen, China.</title>
        <authorList>
            <person name="Wang X."/>
        </authorList>
    </citation>
    <scope>NUCLEOTIDE SEQUENCE</scope>
    <source>
        <strain evidence="7">DQS-5</strain>
    </source>
</reference>
<comment type="caution">
    <text evidence="7">The sequence shown here is derived from an EMBL/GenBank/DDBJ whole genome shotgun (WGS) entry which is preliminary data.</text>
</comment>
<keyword evidence="3" id="KW-0963">Cytoplasm</keyword>
<name>A0ABT7DTT9_9NEIS</name>
<dbReference type="PANTHER" id="PTHR34982">
    <property type="entry name" value="YOP PROTEINS TRANSLOCATION PROTEIN L"/>
    <property type="match status" value="1"/>
</dbReference>
<evidence type="ECO:0000256" key="1">
    <source>
        <dbReference type="ARBA" id="ARBA00004496"/>
    </source>
</evidence>
<keyword evidence="2" id="KW-0813">Transport</keyword>
<evidence type="ECO:0000256" key="2">
    <source>
        <dbReference type="ARBA" id="ARBA00022448"/>
    </source>
</evidence>
<proteinExistence type="inferred from homology"/>
<keyword evidence="8" id="KW-1185">Reference proteome</keyword>
<evidence type="ECO:0000256" key="5">
    <source>
        <dbReference type="ARBA" id="ARBA00024335"/>
    </source>
</evidence>
<dbReference type="EMBL" id="JARRAF010000005">
    <property type="protein sequence ID" value="MDK2123496.1"/>
    <property type="molecule type" value="Genomic_DNA"/>
</dbReference>
<dbReference type="InterPro" id="IPR012842">
    <property type="entry name" value="T3SS_SctL/SctL2"/>
</dbReference>
<comment type="similarity">
    <text evidence="5">Belongs to the SctL stator family.</text>
</comment>
<dbReference type="RefSeq" id="WP_284099796.1">
    <property type="nucleotide sequence ID" value="NZ_JARRAF010000005.1"/>
</dbReference>
<organism evidence="7 8">
    <name type="scientific">Parachitinimonas caeni</name>
    <dbReference type="NCBI Taxonomy" id="3031301"/>
    <lineage>
        <taxon>Bacteria</taxon>
        <taxon>Pseudomonadati</taxon>
        <taxon>Pseudomonadota</taxon>
        <taxon>Betaproteobacteria</taxon>
        <taxon>Neisseriales</taxon>
        <taxon>Chitinibacteraceae</taxon>
        <taxon>Parachitinimonas</taxon>
    </lineage>
</organism>
<sequence length="207" mass="22922">MVFIARPNAGIARTFAGSKIIKAADYQAWLDAEALIAAARREAEAIIAEAKAAYEAECRRGHEDGLEEARMDSAERMIETVSRTVDYFARVESKMVDLVLESVKKIVTDFDDRDRVTIVVKNALSVVRNQKHMTLRVVPEHVDTLKQRMHELLVDYPGIGYVDIVADGRLSADACILESDIGLVEASMSGQIEALGNAFRRILGSRT</sequence>
<evidence type="ECO:0000256" key="4">
    <source>
        <dbReference type="ARBA" id="ARBA00022927"/>
    </source>
</evidence>
<keyword evidence="4" id="KW-0653">Protein transport</keyword>
<accession>A0ABT7DTT9</accession>
<comment type="subcellular location">
    <subcellularLocation>
        <location evidence="1">Cytoplasm</location>
    </subcellularLocation>
</comment>
<gene>
    <name evidence="7" type="ORF">PZA18_05475</name>
</gene>
<evidence type="ECO:0000256" key="6">
    <source>
        <dbReference type="ARBA" id="ARBA00040494"/>
    </source>
</evidence>
<dbReference type="NCBIfam" id="TIGR02499">
    <property type="entry name" value="HrpE_YscL_not"/>
    <property type="match status" value="1"/>
</dbReference>
<dbReference type="PANTHER" id="PTHR34982:SF4">
    <property type="entry name" value="TYPE 3 SECRETION SYSTEM STATOR PROTEIN"/>
    <property type="match status" value="1"/>
</dbReference>
<protein>
    <recommendedName>
        <fullName evidence="6">Type 3 secretion system stator protein</fullName>
    </recommendedName>
</protein>
<evidence type="ECO:0000256" key="3">
    <source>
        <dbReference type="ARBA" id="ARBA00022490"/>
    </source>
</evidence>
<evidence type="ECO:0000313" key="7">
    <source>
        <dbReference type="EMBL" id="MDK2123496.1"/>
    </source>
</evidence>